<feature type="region of interest" description="Disordered" evidence="1">
    <location>
        <begin position="93"/>
        <end position="116"/>
    </location>
</feature>
<evidence type="ECO:0000256" key="1">
    <source>
        <dbReference type="SAM" id="MobiDB-lite"/>
    </source>
</evidence>
<organism evidence="2 3">
    <name type="scientific">Chaetomidium leptoderma</name>
    <dbReference type="NCBI Taxonomy" id="669021"/>
    <lineage>
        <taxon>Eukaryota</taxon>
        <taxon>Fungi</taxon>
        <taxon>Dikarya</taxon>
        <taxon>Ascomycota</taxon>
        <taxon>Pezizomycotina</taxon>
        <taxon>Sordariomycetes</taxon>
        <taxon>Sordariomycetidae</taxon>
        <taxon>Sordariales</taxon>
        <taxon>Chaetomiaceae</taxon>
        <taxon>Chaetomidium</taxon>
    </lineage>
</organism>
<evidence type="ECO:0000313" key="3">
    <source>
        <dbReference type="Proteomes" id="UP001302745"/>
    </source>
</evidence>
<dbReference type="EMBL" id="MU857050">
    <property type="protein sequence ID" value="KAK4150792.1"/>
    <property type="molecule type" value="Genomic_DNA"/>
</dbReference>
<protein>
    <submittedName>
        <fullName evidence="2">Uncharacterized protein</fullName>
    </submittedName>
</protein>
<gene>
    <name evidence="2" type="ORF">C8A00DRAFT_36580</name>
</gene>
<dbReference type="Proteomes" id="UP001302745">
    <property type="component" value="Unassembled WGS sequence"/>
</dbReference>
<evidence type="ECO:0000313" key="2">
    <source>
        <dbReference type="EMBL" id="KAK4150792.1"/>
    </source>
</evidence>
<reference evidence="2" key="1">
    <citation type="journal article" date="2023" name="Mol. Phylogenet. Evol.">
        <title>Genome-scale phylogeny and comparative genomics of the fungal order Sordariales.</title>
        <authorList>
            <person name="Hensen N."/>
            <person name="Bonometti L."/>
            <person name="Westerberg I."/>
            <person name="Brannstrom I.O."/>
            <person name="Guillou S."/>
            <person name="Cros-Aarteil S."/>
            <person name="Calhoun S."/>
            <person name="Haridas S."/>
            <person name="Kuo A."/>
            <person name="Mondo S."/>
            <person name="Pangilinan J."/>
            <person name="Riley R."/>
            <person name="LaButti K."/>
            <person name="Andreopoulos B."/>
            <person name="Lipzen A."/>
            <person name="Chen C."/>
            <person name="Yan M."/>
            <person name="Daum C."/>
            <person name="Ng V."/>
            <person name="Clum A."/>
            <person name="Steindorff A."/>
            <person name="Ohm R.A."/>
            <person name="Martin F."/>
            <person name="Silar P."/>
            <person name="Natvig D.O."/>
            <person name="Lalanne C."/>
            <person name="Gautier V."/>
            <person name="Ament-Velasquez S.L."/>
            <person name="Kruys A."/>
            <person name="Hutchinson M.I."/>
            <person name="Powell A.J."/>
            <person name="Barry K."/>
            <person name="Miller A.N."/>
            <person name="Grigoriev I.V."/>
            <person name="Debuchy R."/>
            <person name="Gladieux P."/>
            <person name="Hiltunen Thoren M."/>
            <person name="Johannesson H."/>
        </authorList>
    </citation>
    <scope>NUCLEOTIDE SEQUENCE</scope>
    <source>
        <strain evidence="2">CBS 538.74</strain>
    </source>
</reference>
<dbReference type="AlphaFoldDB" id="A0AAN6VG26"/>
<proteinExistence type="predicted"/>
<sequence>MGTNPTSPRPYRRDHPAGAFHWLKADPRPGVEIDIRQLPLGQDPRRLARDWKQLEQVFGITRPTEQQHQQQAARDKAGTAGLRLYVCPRISWPKTATQPQEREEEEEEEEEEEGPRAELARHLREEADDWQHNRTWLHEALLRSCPHSRMMPRQGYMLDAETFERMERLPCTALGMWLFPAEALKEPTIVQRLYFDVSAVRPGLFLFEV</sequence>
<accession>A0AAN6VG26</accession>
<name>A0AAN6VG26_9PEZI</name>
<comment type="caution">
    <text evidence="2">The sequence shown here is derived from an EMBL/GenBank/DDBJ whole genome shotgun (WGS) entry which is preliminary data.</text>
</comment>
<reference evidence="2" key="2">
    <citation type="submission" date="2023-05" db="EMBL/GenBank/DDBJ databases">
        <authorList>
            <consortium name="Lawrence Berkeley National Laboratory"/>
            <person name="Steindorff A."/>
            <person name="Hensen N."/>
            <person name="Bonometti L."/>
            <person name="Westerberg I."/>
            <person name="Brannstrom I.O."/>
            <person name="Guillou S."/>
            <person name="Cros-Aarteil S."/>
            <person name="Calhoun S."/>
            <person name="Haridas S."/>
            <person name="Kuo A."/>
            <person name="Mondo S."/>
            <person name="Pangilinan J."/>
            <person name="Riley R."/>
            <person name="Labutti K."/>
            <person name="Andreopoulos B."/>
            <person name="Lipzen A."/>
            <person name="Chen C."/>
            <person name="Yanf M."/>
            <person name="Daum C."/>
            <person name="Ng V."/>
            <person name="Clum A."/>
            <person name="Ohm R."/>
            <person name="Martin F."/>
            <person name="Silar P."/>
            <person name="Natvig D."/>
            <person name="Lalanne C."/>
            <person name="Gautier V."/>
            <person name="Ament-Velasquez S.L."/>
            <person name="Kruys A."/>
            <person name="Hutchinson M.I."/>
            <person name="Powell A.J."/>
            <person name="Barry K."/>
            <person name="Miller A.N."/>
            <person name="Grigoriev I.V."/>
            <person name="Debuchy R."/>
            <person name="Gladieux P."/>
            <person name="Thoren M.H."/>
            <person name="Johannesson H."/>
        </authorList>
    </citation>
    <scope>NUCLEOTIDE SEQUENCE</scope>
    <source>
        <strain evidence="2">CBS 538.74</strain>
    </source>
</reference>
<keyword evidence="3" id="KW-1185">Reference proteome</keyword>
<feature type="compositionally biased region" description="Acidic residues" evidence="1">
    <location>
        <begin position="102"/>
        <end position="113"/>
    </location>
</feature>